<keyword evidence="7" id="KW-1185">Reference proteome</keyword>
<feature type="binding site" evidence="2">
    <location>
        <begin position="598"/>
        <end position="599"/>
    </location>
    <ligand>
        <name>FAD</name>
        <dbReference type="ChEBI" id="CHEBI:57692"/>
    </ligand>
</feature>
<dbReference type="GO" id="GO:0050660">
    <property type="term" value="F:flavin adenine dinucleotide binding"/>
    <property type="evidence" value="ECO:0007669"/>
    <property type="project" value="InterPro"/>
</dbReference>
<feature type="domain" description="Glucose-methanol-choline oxidoreductase N-terminal" evidence="4">
    <location>
        <begin position="39"/>
        <end position="344"/>
    </location>
</feature>
<keyword evidence="2" id="KW-0274">FAD</keyword>
<protein>
    <submittedName>
        <fullName evidence="6">GMC oxidoreductase</fullName>
    </submittedName>
</protein>
<dbReference type="InterPro" id="IPR036188">
    <property type="entry name" value="FAD/NAD-bd_sf"/>
</dbReference>
<dbReference type="InterPro" id="IPR007867">
    <property type="entry name" value="GMC_OxRtase_C"/>
</dbReference>
<organism evidence="6 7">
    <name type="scientific">Glonium stellatum</name>
    <dbReference type="NCBI Taxonomy" id="574774"/>
    <lineage>
        <taxon>Eukaryota</taxon>
        <taxon>Fungi</taxon>
        <taxon>Dikarya</taxon>
        <taxon>Ascomycota</taxon>
        <taxon>Pezizomycotina</taxon>
        <taxon>Dothideomycetes</taxon>
        <taxon>Pleosporomycetidae</taxon>
        <taxon>Gloniales</taxon>
        <taxon>Gloniaceae</taxon>
        <taxon>Glonium</taxon>
    </lineage>
</organism>
<proteinExistence type="inferred from homology"/>
<dbReference type="Pfam" id="PF00732">
    <property type="entry name" value="GMC_oxred_N"/>
    <property type="match status" value="1"/>
</dbReference>
<comment type="cofactor">
    <cofactor evidence="2">
        <name>FAD</name>
        <dbReference type="ChEBI" id="CHEBI:57692"/>
    </cofactor>
</comment>
<evidence type="ECO:0000259" key="4">
    <source>
        <dbReference type="Pfam" id="PF00732"/>
    </source>
</evidence>
<dbReference type="EMBL" id="KV750837">
    <property type="protein sequence ID" value="OCL02986.1"/>
    <property type="molecule type" value="Genomic_DNA"/>
</dbReference>
<dbReference type="InterPro" id="IPR012132">
    <property type="entry name" value="GMC_OxRdtase"/>
</dbReference>
<keyword evidence="2" id="KW-0285">Flavoprotein</keyword>
<dbReference type="Proteomes" id="UP000250140">
    <property type="component" value="Unassembled WGS sequence"/>
</dbReference>
<gene>
    <name evidence="6" type="ORF">AOQ84DRAFT_326621</name>
</gene>
<dbReference type="Gene3D" id="3.30.560.10">
    <property type="entry name" value="Glucose Oxidase, domain 3"/>
    <property type="match status" value="1"/>
</dbReference>
<feature type="signal peptide" evidence="3">
    <location>
        <begin position="1"/>
        <end position="19"/>
    </location>
</feature>
<dbReference type="Gene3D" id="3.50.50.60">
    <property type="entry name" value="FAD/NAD(P)-binding domain"/>
    <property type="match status" value="1"/>
</dbReference>
<dbReference type="AlphaFoldDB" id="A0A8E2EQF0"/>
<dbReference type="PANTHER" id="PTHR11552">
    <property type="entry name" value="GLUCOSE-METHANOL-CHOLINE GMC OXIDOREDUCTASE"/>
    <property type="match status" value="1"/>
</dbReference>
<evidence type="ECO:0000313" key="6">
    <source>
        <dbReference type="EMBL" id="OCL02986.1"/>
    </source>
</evidence>
<dbReference type="SUPFAM" id="SSF54373">
    <property type="entry name" value="FAD-linked reductases, C-terminal domain"/>
    <property type="match status" value="1"/>
</dbReference>
<keyword evidence="3" id="KW-0732">Signal</keyword>
<dbReference type="InterPro" id="IPR000172">
    <property type="entry name" value="GMC_OxRdtase_N"/>
</dbReference>
<evidence type="ECO:0000256" key="3">
    <source>
        <dbReference type="SAM" id="SignalP"/>
    </source>
</evidence>
<feature type="binding site" evidence="2">
    <location>
        <position position="116"/>
    </location>
    <ligand>
        <name>FAD</name>
        <dbReference type="ChEBI" id="CHEBI:57692"/>
    </ligand>
</feature>
<comment type="similarity">
    <text evidence="1">Belongs to the GMC oxidoreductase family.</text>
</comment>
<feature type="domain" description="Glucose-methanol-choline oxidoreductase C-terminal" evidence="5">
    <location>
        <begin position="471"/>
        <end position="606"/>
    </location>
</feature>
<dbReference type="PANTHER" id="PTHR11552:SF115">
    <property type="entry name" value="DEHYDROGENASE XPTC-RELATED"/>
    <property type="match status" value="1"/>
</dbReference>
<dbReference type="GO" id="GO:0016614">
    <property type="term" value="F:oxidoreductase activity, acting on CH-OH group of donors"/>
    <property type="evidence" value="ECO:0007669"/>
    <property type="project" value="InterPro"/>
</dbReference>
<feature type="chain" id="PRO_5034361392" evidence="3">
    <location>
        <begin position="20"/>
        <end position="624"/>
    </location>
</feature>
<dbReference type="OrthoDB" id="269227at2759"/>
<evidence type="ECO:0000259" key="5">
    <source>
        <dbReference type="Pfam" id="PF05199"/>
    </source>
</evidence>
<dbReference type="SUPFAM" id="SSF51905">
    <property type="entry name" value="FAD/NAD(P)-binding domain"/>
    <property type="match status" value="1"/>
</dbReference>
<evidence type="ECO:0000256" key="1">
    <source>
        <dbReference type="ARBA" id="ARBA00010790"/>
    </source>
</evidence>
<evidence type="ECO:0000313" key="7">
    <source>
        <dbReference type="Proteomes" id="UP000250140"/>
    </source>
</evidence>
<dbReference type="GO" id="GO:0044550">
    <property type="term" value="P:secondary metabolite biosynthetic process"/>
    <property type="evidence" value="ECO:0007669"/>
    <property type="project" value="TreeGrafter"/>
</dbReference>
<feature type="binding site" evidence="2">
    <location>
        <position position="266"/>
    </location>
    <ligand>
        <name>FAD</name>
        <dbReference type="ChEBI" id="CHEBI:57692"/>
    </ligand>
</feature>
<name>A0A8E2EQF0_9PEZI</name>
<accession>A0A8E2EQF0</accession>
<dbReference type="PIRSF" id="PIRSF000137">
    <property type="entry name" value="Alcohol_oxidase"/>
    <property type="match status" value="1"/>
</dbReference>
<dbReference type="Pfam" id="PF05199">
    <property type="entry name" value="GMC_oxred_C"/>
    <property type="match status" value="1"/>
</dbReference>
<sequence length="624" mass="66799">MFFKALILLNIVANFQVNGYSLGNYARVVGRETVSNTSYDFIIAGGGIAGLTLADRLTENPNTSVLVVEYGPFDQGEATVLIPGAYNPFPYLWQNIFSTPQAGLNNATFFAPMGAVVGGGSAVNAMFFIRCAKDDCDSWESLGGTGWGWDDLLPYYKKSENFTRPGPAAARDYNISWTDAVHGFGGPVQASYPPFNYAGDKNFWDAATAVGIEAPKDPNDGSAIGLFSLLKALDPRNETRSYARIAHYDMVIGSRPNYHLLAENVVSKVLFKEKKAIGIEYMSRSTGAISNVTANKEVIIAAGAVHAPQILHLSGIGPKAYLQGLGINTIVDLPGVGQNLQDHMTLDINYSFQSNIEPNAGTLLSNTTYDAEQLALYESSRQGAYTLTRQTAQNFIQLALGNATSKYASIASLAQSENPASFLPANTDPTVLAGYVAQRKILAQKYTSFGAPVGSISWNTGPDTTIYMVKPFSRGSITLNTTDPLANPLIDFGSLKDPVDLEVVLALVRKNRELMATPPMQVLGPTELSPGANLTTDAQLKTALRGLINPSNAHMCCTAAMMDRELGGVVDEEMKVYGVTGLRVAGVSVFSLIPGSAPQATVYGMAEKLADTIKKQYGIAVSNP</sequence>
<reference evidence="6 7" key="1">
    <citation type="journal article" date="2016" name="Nat. Commun.">
        <title>Ectomycorrhizal ecology is imprinted in the genome of the dominant symbiotic fungus Cenococcum geophilum.</title>
        <authorList>
            <consortium name="DOE Joint Genome Institute"/>
            <person name="Peter M."/>
            <person name="Kohler A."/>
            <person name="Ohm R.A."/>
            <person name="Kuo A."/>
            <person name="Krutzmann J."/>
            <person name="Morin E."/>
            <person name="Arend M."/>
            <person name="Barry K.W."/>
            <person name="Binder M."/>
            <person name="Choi C."/>
            <person name="Clum A."/>
            <person name="Copeland A."/>
            <person name="Grisel N."/>
            <person name="Haridas S."/>
            <person name="Kipfer T."/>
            <person name="LaButti K."/>
            <person name="Lindquist E."/>
            <person name="Lipzen A."/>
            <person name="Maire R."/>
            <person name="Meier B."/>
            <person name="Mihaltcheva S."/>
            <person name="Molinier V."/>
            <person name="Murat C."/>
            <person name="Poggeler S."/>
            <person name="Quandt C.A."/>
            <person name="Sperisen C."/>
            <person name="Tritt A."/>
            <person name="Tisserant E."/>
            <person name="Crous P.W."/>
            <person name="Henrissat B."/>
            <person name="Nehls U."/>
            <person name="Egli S."/>
            <person name="Spatafora J.W."/>
            <person name="Grigoriev I.V."/>
            <person name="Martin F.M."/>
        </authorList>
    </citation>
    <scope>NUCLEOTIDE SEQUENCE [LARGE SCALE GENOMIC DNA]</scope>
    <source>
        <strain evidence="6 7">CBS 207.34</strain>
    </source>
</reference>
<evidence type="ECO:0000256" key="2">
    <source>
        <dbReference type="PIRSR" id="PIRSR000137-2"/>
    </source>
</evidence>